<gene>
    <name evidence="1" type="ORF">CR513_61519</name>
</gene>
<proteinExistence type="predicted"/>
<dbReference type="Proteomes" id="UP000257109">
    <property type="component" value="Unassembled WGS sequence"/>
</dbReference>
<comment type="caution">
    <text evidence="1">The sequence shown here is derived from an EMBL/GenBank/DDBJ whole genome shotgun (WGS) entry which is preliminary data.</text>
</comment>
<protein>
    <submittedName>
        <fullName evidence="1">Uncharacterized protein</fullName>
    </submittedName>
</protein>
<accession>A0A371E2S3</accession>
<evidence type="ECO:0000313" key="2">
    <source>
        <dbReference type="Proteomes" id="UP000257109"/>
    </source>
</evidence>
<feature type="non-terminal residue" evidence="1">
    <location>
        <position position="1"/>
    </location>
</feature>
<keyword evidence="2" id="KW-1185">Reference proteome</keyword>
<dbReference type="AlphaFoldDB" id="A0A371E2S3"/>
<dbReference type="EMBL" id="QJKJ01016930">
    <property type="protein sequence ID" value="RDX60341.1"/>
    <property type="molecule type" value="Genomic_DNA"/>
</dbReference>
<sequence>MSIPKLLVQTLGNSSICFSTAISFLKVSFDTFKESNRDLLANRFLGNNTPRTNSRNTTQLHIHKIRPCLKTICCIASLPLKDSENDRLSHQR</sequence>
<name>A0A371E2S3_MUCPR</name>
<reference evidence="1" key="1">
    <citation type="submission" date="2018-05" db="EMBL/GenBank/DDBJ databases">
        <title>Draft genome of Mucuna pruriens seed.</title>
        <authorList>
            <person name="Nnadi N.E."/>
            <person name="Vos R."/>
            <person name="Hasami M.H."/>
            <person name="Devisetty U.K."/>
            <person name="Aguiy J.C."/>
        </authorList>
    </citation>
    <scope>NUCLEOTIDE SEQUENCE [LARGE SCALE GENOMIC DNA]</scope>
    <source>
        <strain evidence="1">JCA_2017</strain>
    </source>
</reference>
<evidence type="ECO:0000313" key="1">
    <source>
        <dbReference type="EMBL" id="RDX60341.1"/>
    </source>
</evidence>
<organism evidence="1 2">
    <name type="scientific">Mucuna pruriens</name>
    <name type="common">Velvet bean</name>
    <name type="synonym">Dolichos pruriens</name>
    <dbReference type="NCBI Taxonomy" id="157652"/>
    <lineage>
        <taxon>Eukaryota</taxon>
        <taxon>Viridiplantae</taxon>
        <taxon>Streptophyta</taxon>
        <taxon>Embryophyta</taxon>
        <taxon>Tracheophyta</taxon>
        <taxon>Spermatophyta</taxon>
        <taxon>Magnoliopsida</taxon>
        <taxon>eudicotyledons</taxon>
        <taxon>Gunneridae</taxon>
        <taxon>Pentapetalae</taxon>
        <taxon>rosids</taxon>
        <taxon>fabids</taxon>
        <taxon>Fabales</taxon>
        <taxon>Fabaceae</taxon>
        <taxon>Papilionoideae</taxon>
        <taxon>50 kb inversion clade</taxon>
        <taxon>NPAAA clade</taxon>
        <taxon>indigoferoid/millettioid clade</taxon>
        <taxon>Phaseoleae</taxon>
        <taxon>Mucuna</taxon>
    </lineage>
</organism>